<keyword evidence="5 6" id="KW-0539">Nucleus</keyword>
<evidence type="ECO:0000256" key="6">
    <source>
        <dbReference type="RuleBase" id="RU367161"/>
    </source>
</evidence>
<evidence type="ECO:0000313" key="9">
    <source>
        <dbReference type="EMBL" id="KAH9812977.1"/>
    </source>
</evidence>
<evidence type="ECO:0000259" key="8">
    <source>
        <dbReference type="Pfam" id="PF22466"/>
    </source>
</evidence>
<gene>
    <name evidence="9" type="ORF">Tdes44962_MAKER05744</name>
</gene>
<dbReference type="Proteomes" id="UP001138500">
    <property type="component" value="Unassembled WGS sequence"/>
</dbReference>
<evidence type="ECO:0000256" key="3">
    <source>
        <dbReference type="ARBA" id="ARBA00015140"/>
    </source>
</evidence>
<comment type="subunit">
    <text evidence="6">Component of the GINS complex.</text>
</comment>
<feature type="domain" description="GINS subunit" evidence="7">
    <location>
        <begin position="76"/>
        <end position="159"/>
    </location>
</feature>
<dbReference type="SUPFAM" id="SSF158573">
    <property type="entry name" value="GINS helical bundle-like"/>
    <property type="match status" value="1"/>
</dbReference>
<dbReference type="InterPro" id="IPR038437">
    <property type="entry name" value="GINS_Psf3_sf"/>
</dbReference>
<dbReference type="SUPFAM" id="SSF160059">
    <property type="entry name" value="PriA/YqbF domain"/>
    <property type="match status" value="1"/>
</dbReference>
<evidence type="ECO:0000256" key="4">
    <source>
        <dbReference type="ARBA" id="ARBA00022705"/>
    </source>
</evidence>
<feature type="domain" description="DNA replication complex GINS protein PSF3 N-terminal" evidence="8">
    <location>
        <begin position="7"/>
        <end position="54"/>
    </location>
</feature>
<accession>A0A9W7SJ72</accession>
<name>A0A9W7SJ72_9PEZI</name>
<keyword evidence="10" id="KW-1185">Reference proteome</keyword>
<dbReference type="PANTHER" id="PTHR22768:SF0">
    <property type="entry name" value="DNA REPLICATION COMPLEX GINS PROTEIN PSF3"/>
    <property type="match status" value="1"/>
</dbReference>
<dbReference type="GO" id="GO:1902975">
    <property type="term" value="P:mitotic DNA replication initiation"/>
    <property type="evidence" value="ECO:0007669"/>
    <property type="project" value="TreeGrafter"/>
</dbReference>
<dbReference type="Pfam" id="PF22466">
    <property type="entry name" value="PSF3_N"/>
    <property type="match status" value="1"/>
</dbReference>
<evidence type="ECO:0000256" key="2">
    <source>
        <dbReference type="ARBA" id="ARBA00006343"/>
    </source>
</evidence>
<sequence>MTYYSPTPILTDAQKCPLTFDLPVPHLTALNNGSVITAGTKLDLPLWLAEMLAVTRPAGPSSASLGSLDLPPALGARVMNALRADPKSVDVRAQAQWFYGLAERLFELFEEEEMVGVISDTFKQRALEIADKAQNTRTTQQGGSDASDFMSGLDEAERQRKYLRQMSLAILHDPVLIGFPLQYFARPMMAATQSKSGSRAPAIPEEIHLPCPKAHEMLDQIFASLGIGINTIE</sequence>
<comment type="function">
    <text evidence="6">The GINS complex plays an essential role in the initiation of DNA replication.</text>
</comment>
<dbReference type="PANTHER" id="PTHR22768">
    <property type="entry name" value="DNA REPLICATION COMPLEX GINS PROTEIN PSF3"/>
    <property type="match status" value="1"/>
</dbReference>
<proteinExistence type="inferred from homology"/>
<dbReference type="InterPro" id="IPR036224">
    <property type="entry name" value="GINS_bundle-like_dom_sf"/>
</dbReference>
<dbReference type="Gene3D" id="1.20.58.2050">
    <property type="match status" value="1"/>
</dbReference>
<comment type="subcellular location">
    <subcellularLocation>
        <location evidence="1 6">Nucleus</location>
    </subcellularLocation>
</comment>
<dbReference type="Pfam" id="PF05916">
    <property type="entry name" value="Sld5"/>
    <property type="match status" value="1"/>
</dbReference>
<dbReference type="InterPro" id="IPR055221">
    <property type="entry name" value="PSF3_N"/>
</dbReference>
<organism evidence="9 10">
    <name type="scientific">Teratosphaeria destructans</name>
    <dbReference type="NCBI Taxonomy" id="418781"/>
    <lineage>
        <taxon>Eukaryota</taxon>
        <taxon>Fungi</taxon>
        <taxon>Dikarya</taxon>
        <taxon>Ascomycota</taxon>
        <taxon>Pezizomycotina</taxon>
        <taxon>Dothideomycetes</taxon>
        <taxon>Dothideomycetidae</taxon>
        <taxon>Mycosphaerellales</taxon>
        <taxon>Teratosphaeriaceae</taxon>
        <taxon>Teratosphaeria</taxon>
    </lineage>
</organism>
<dbReference type="EMBL" id="RIBY02002445">
    <property type="protein sequence ID" value="KAH9812977.1"/>
    <property type="molecule type" value="Genomic_DNA"/>
</dbReference>
<evidence type="ECO:0000313" key="10">
    <source>
        <dbReference type="Proteomes" id="UP001138500"/>
    </source>
</evidence>
<evidence type="ECO:0000256" key="1">
    <source>
        <dbReference type="ARBA" id="ARBA00004123"/>
    </source>
</evidence>
<protein>
    <recommendedName>
        <fullName evidence="3 6">DNA replication complex GINS protein PSF3</fullName>
    </recommendedName>
</protein>
<reference evidence="9 10" key="2">
    <citation type="journal article" date="2021" name="Curr. Genet.">
        <title>Genetic response to nitrogen starvation in the aggressive Eucalyptus foliar pathogen Teratosphaeria destructans.</title>
        <authorList>
            <person name="Havenga M."/>
            <person name="Wingfield B.D."/>
            <person name="Wingfield M.J."/>
            <person name="Dreyer L.L."/>
            <person name="Roets F."/>
            <person name="Aylward J."/>
        </authorList>
    </citation>
    <scope>NUCLEOTIDE SEQUENCE [LARGE SCALE GENOMIC DNA]</scope>
    <source>
        <strain evidence="9">CMW44962</strain>
    </source>
</reference>
<dbReference type="GO" id="GO:0000811">
    <property type="term" value="C:GINS complex"/>
    <property type="evidence" value="ECO:0007669"/>
    <property type="project" value="UniProtKB-UniRule"/>
</dbReference>
<keyword evidence="4 6" id="KW-0235">DNA replication</keyword>
<comment type="similarity">
    <text evidence="2 6">Belongs to the GINS3/PSF3 family.</text>
</comment>
<dbReference type="InterPro" id="IPR010492">
    <property type="entry name" value="GINS_Psf3"/>
</dbReference>
<comment type="caution">
    <text evidence="9">The sequence shown here is derived from an EMBL/GenBank/DDBJ whole genome shotgun (WGS) entry which is preliminary data.</text>
</comment>
<dbReference type="InterPro" id="IPR021151">
    <property type="entry name" value="GINS_A"/>
</dbReference>
<reference evidence="9 10" key="1">
    <citation type="journal article" date="2018" name="IMA Fungus">
        <title>IMA Genome-F 10: Nine draft genome sequences of Claviceps purpurea s.lat., including C. arundinis, C. humidiphila, and C. cf. spartinae, pseudomolecules for the pitch canker pathogen Fusarium circinatum, draft genome of Davidsoniella eucalypti, Grosmannia galeiformis, Quambalaria eucalypti, and Teratosphaeria destructans.</title>
        <authorList>
            <person name="Wingfield B.D."/>
            <person name="Liu M."/>
            <person name="Nguyen H.D."/>
            <person name="Lane F.A."/>
            <person name="Morgan S.W."/>
            <person name="De Vos L."/>
            <person name="Wilken P.M."/>
            <person name="Duong T.A."/>
            <person name="Aylward J."/>
            <person name="Coetzee M.P."/>
            <person name="Dadej K."/>
            <person name="De Beer Z.W."/>
            <person name="Findlay W."/>
            <person name="Havenga M."/>
            <person name="Kolarik M."/>
            <person name="Menzies J.G."/>
            <person name="Naidoo K."/>
            <person name="Pochopski O."/>
            <person name="Shoukouhi P."/>
            <person name="Santana Q.C."/>
            <person name="Seifert K.A."/>
            <person name="Soal N."/>
            <person name="Steenkamp E.T."/>
            <person name="Tatham C.T."/>
            <person name="van der Nest M.A."/>
            <person name="Wingfield M.J."/>
        </authorList>
    </citation>
    <scope>NUCLEOTIDE SEQUENCE [LARGE SCALE GENOMIC DNA]</scope>
    <source>
        <strain evidence="9">CMW44962</strain>
    </source>
</reference>
<evidence type="ECO:0000259" key="7">
    <source>
        <dbReference type="Pfam" id="PF05916"/>
    </source>
</evidence>
<dbReference type="CDD" id="cd11713">
    <property type="entry name" value="GINS_A_psf3"/>
    <property type="match status" value="1"/>
</dbReference>
<dbReference type="OrthoDB" id="10251744at2759"/>
<evidence type="ECO:0000256" key="5">
    <source>
        <dbReference type="ARBA" id="ARBA00023242"/>
    </source>
</evidence>
<dbReference type="AlphaFoldDB" id="A0A9W7SJ72"/>